<evidence type="ECO:0000256" key="7">
    <source>
        <dbReference type="SAM" id="SignalP"/>
    </source>
</evidence>
<dbReference type="InterPro" id="IPR039426">
    <property type="entry name" value="TonB-dep_rcpt-like"/>
</dbReference>
<evidence type="ECO:0000256" key="2">
    <source>
        <dbReference type="ARBA" id="ARBA00022448"/>
    </source>
</evidence>
<evidence type="ECO:0000256" key="6">
    <source>
        <dbReference type="ARBA" id="ARBA00023237"/>
    </source>
</evidence>
<keyword evidence="2" id="KW-0813">Transport</keyword>
<dbReference type="Pfam" id="PF13620">
    <property type="entry name" value="CarboxypepD_reg"/>
    <property type="match status" value="1"/>
</dbReference>
<keyword evidence="10" id="KW-1185">Reference proteome</keyword>
<comment type="caution">
    <text evidence="9">The sequence shown here is derived from an EMBL/GenBank/DDBJ whole genome shotgun (WGS) entry which is preliminary data.</text>
</comment>
<dbReference type="Gene3D" id="2.40.170.20">
    <property type="entry name" value="TonB-dependent receptor, beta-barrel domain"/>
    <property type="match status" value="1"/>
</dbReference>
<dbReference type="RefSeq" id="WP_314510401.1">
    <property type="nucleotide sequence ID" value="NZ_JASJOU010000002.1"/>
</dbReference>
<dbReference type="SUPFAM" id="SSF56935">
    <property type="entry name" value="Porins"/>
    <property type="match status" value="1"/>
</dbReference>
<reference evidence="9" key="1">
    <citation type="submission" date="2023-05" db="EMBL/GenBank/DDBJ databases">
        <authorList>
            <person name="Zhang X."/>
        </authorList>
    </citation>
    <scope>NUCLEOTIDE SEQUENCE</scope>
    <source>
        <strain evidence="9">BD1B2-1</strain>
    </source>
</reference>
<keyword evidence="6" id="KW-0998">Cell outer membrane</keyword>
<protein>
    <submittedName>
        <fullName evidence="9">TonB-dependent receptor</fullName>
    </submittedName>
</protein>
<evidence type="ECO:0000256" key="5">
    <source>
        <dbReference type="ARBA" id="ARBA00023136"/>
    </source>
</evidence>
<sequence>MLKRLLTLSILFLALLAGKEVVAQGVTTAAISGIITDAKGEALPGATVIAVHTPSGTQYSSLTRPDGRYNFPNVRIGGPYTITITFVGYKEQKVEGINLSIGQNFNFSPKMSDQGVELSEIVVSSTRNPVLNSDRTGAATNISRETIQALPTLNRSFNDYVRLTPQAGANSSFAGRNGGYNNITIDGALFNNAFGLSGTVGGQTNAQPISLDAVDQIAVSIAPYDVREGSFTGAGVNVVTRSGTNDFSGSVYYFTRNQGFIGKKVSGTENKLANFKLHNYGFRLGGPIIKNKLFFFVNMESERRDDPPTPNFIATRPGVTGSNVSSVTAAELDELSTFLQSKFGYNAGPYENYQLASNSDKATAKIDWNITNQHKFSIKYNYLKSYRDVNPSNSGAITSRSPSNTGLPFLGAFYRINNNLNSVIAELNSSFGTKFSNKFQVGYTAFRDFRETPTSSIIFPGVDIGNGAGSQLTAFGYEPFSAFNVLNTNVFQISDNFDIYLGKNTLTVGTYNEFYKFENGFAPNYYGTYQFASLQDFYDNINGVTREDLVSENNPTGAVLPARYQFRYSTLPNGAFPLAEIKAHQLGFYVQDKYEINSRLNMTLGLRADIPTISSPIARNEQAAGYNFRDGQKIFTDQVQKTQLLWSPRFGFNWDVKGDRTTQVRGGTGIFTGRVPYVWISNQASNNGVLFGSIDLLASSGGFTTKDSEGNVSLRPEYKFSPNVDANRPTNATASSTYNLAVTDKSFKFPQVWRSNLAIDQQLPWGIVGTLEAAYTKDLNAVYHQNINLPNATSTAAGVDGTGADKRPVFYNRTVNSTTGAVSYPATNRINSNITDAILMKNTNKGYSYFITAQLQKSFTKNFYASAAYTYSDAKSVNDGGSIAQSIWRDRYVSGDPNANVLANTQYLQKHRIVLSASYAKEYAGFMKTTLSLFYEAGPSGYFSYIYTGDMNGDSQTNDLIYIPRDQSEIVLRDLYLTRNSNGVITGTSTTKPSGATAPDYTAAQQWADLDAYIKQDKYLSSRRGQYAERNGAMLPWRGQLDIRLLQDFFIKTGTKRNTLQFSLDIFNFGNMINSNWGVYQSANRASLLSYSRYNTTTGLPEFTYPYLNAASQTRLTKTFQDSFGVASRWQMQFGVRYIFN</sequence>
<dbReference type="Proteomes" id="UP001232063">
    <property type="component" value="Unassembled WGS sequence"/>
</dbReference>
<evidence type="ECO:0000256" key="4">
    <source>
        <dbReference type="ARBA" id="ARBA00022692"/>
    </source>
</evidence>
<dbReference type="GO" id="GO:0009279">
    <property type="term" value="C:cell outer membrane"/>
    <property type="evidence" value="ECO:0007669"/>
    <property type="project" value="UniProtKB-SubCell"/>
</dbReference>
<dbReference type="InterPro" id="IPR008969">
    <property type="entry name" value="CarboxyPept-like_regulatory"/>
</dbReference>
<dbReference type="SUPFAM" id="SSF49464">
    <property type="entry name" value="Carboxypeptidase regulatory domain-like"/>
    <property type="match status" value="1"/>
</dbReference>
<evidence type="ECO:0000259" key="8">
    <source>
        <dbReference type="Pfam" id="PF25183"/>
    </source>
</evidence>
<name>A0AAE3R3U7_9BACT</name>
<keyword evidence="9" id="KW-0675">Receptor</keyword>
<keyword evidence="7" id="KW-0732">Signal</keyword>
<evidence type="ECO:0000313" key="9">
    <source>
        <dbReference type="EMBL" id="MDJ1500874.1"/>
    </source>
</evidence>
<dbReference type="Pfam" id="PF25183">
    <property type="entry name" value="OMP_b-brl_4"/>
    <property type="match status" value="1"/>
</dbReference>
<keyword evidence="3" id="KW-1134">Transmembrane beta strand</keyword>
<organism evidence="9 10">
    <name type="scientific">Xanthocytophaga agilis</name>
    <dbReference type="NCBI Taxonomy" id="3048010"/>
    <lineage>
        <taxon>Bacteria</taxon>
        <taxon>Pseudomonadati</taxon>
        <taxon>Bacteroidota</taxon>
        <taxon>Cytophagia</taxon>
        <taxon>Cytophagales</taxon>
        <taxon>Rhodocytophagaceae</taxon>
        <taxon>Xanthocytophaga</taxon>
    </lineage>
</organism>
<dbReference type="InterPro" id="IPR036942">
    <property type="entry name" value="Beta-barrel_TonB_sf"/>
</dbReference>
<dbReference type="InterPro" id="IPR037066">
    <property type="entry name" value="Plug_dom_sf"/>
</dbReference>
<dbReference type="AlphaFoldDB" id="A0AAE3R3U7"/>
<dbReference type="PANTHER" id="PTHR30069">
    <property type="entry name" value="TONB-DEPENDENT OUTER MEMBRANE RECEPTOR"/>
    <property type="match status" value="1"/>
</dbReference>
<keyword evidence="5" id="KW-0472">Membrane</keyword>
<feature type="signal peptide" evidence="7">
    <location>
        <begin position="1"/>
        <end position="23"/>
    </location>
</feature>
<dbReference type="InterPro" id="IPR057601">
    <property type="entry name" value="Oar-like_b-barrel"/>
</dbReference>
<evidence type="ECO:0000256" key="1">
    <source>
        <dbReference type="ARBA" id="ARBA00004571"/>
    </source>
</evidence>
<feature type="domain" description="TonB-dependent transporter Oar-like beta-barrel" evidence="8">
    <location>
        <begin position="239"/>
        <end position="1074"/>
    </location>
</feature>
<comment type="subcellular location">
    <subcellularLocation>
        <location evidence="1">Cell outer membrane</location>
        <topology evidence="1">Multi-pass membrane protein</topology>
    </subcellularLocation>
</comment>
<dbReference type="GO" id="GO:0015344">
    <property type="term" value="F:siderophore uptake transmembrane transporter activity"/>
    <property type="evidence" value="ECO:0007669"/>
    <property type="project" value="TreeGrafter"/>
</dbReference>
<evidence type="ECO:0000256" key="3">
    <source>
        <dbReference type="ARBA" id="ARBA00022452"/>
    </source>
</evidence>
<dbReference type="EMBL" id="JASJOU010000002">
    <property type="protein sequence ID" value="MDJ1500874.1"/>
    <property type="molecule type" value="Genomic_DNA"/>
</dbReference>
<feature type="chain" id="PRO_5042219849" evidence="7">
    <location>
        <begin position="24"/>
        <end position="1141"/>
    </location>
</feature>
<dbReference type="Gene3D" id="2.60.40.1120">
    <property type="entry name" value="Carboxypeptidase-like, regulatory domain"/>
    <property type="match status" value="1"/>
</dbReference>
<dbReference type="Gene3D" id="2.170.130.10">
    <property type="entry name" value="TonB-dependent receptor, plug domain"/>
    <property type="match status" value="1"/>
</dbReference>
<keyword evidence="4" id="KW-0812">Transmembrane</keyword>
<proteinExistence type="predicted"/>
<accession>A0AAE3R3U7</accession>
<evidence type="ECO:0000313" key="10">
    <source>
        <dbReference type="Proteomes" id="UP001232063"/>
    </source>
</evidence>
<dbReference type="PANTHER" id="PTHR30069:SF46">
    <property type="entry name" value="OAR PROTEIN"/>
    <property type="match status" value="1"/>
</dbReference>
<gene>
    <name evidence="9" type="ORF">QNI22_09455</name>
</gene>
<dbReference type="GO" id="GO:0044718">
    <property type="term" value="P:siderophore transmembrane transport"/>
    <property type="evidence" value="ECO:0007669"/>
    <property type="project" value="TreeGrafter"/>
</dbReference>